<keyword evidence="2" id="KW-1185">Reference proteome</keyword>
<dbReference type="EMBL" id="LBMM01018569">
    <property type="protein sequence ID" value="KMQ83756.1"/>
    <property type="molecule type" value="Genomic_DNA"/>
</dbReference>
<sequence>MVVSMFEQEANVADLWRLDTLGITDPIESVTKEARQAEIRTLFQDTTKVWLAEEIIEKVPVHQVSEKGYYLPHRPVIKEGSTTRIRPVFDASAKTKDSPPLNQCLETGPNLIKLIPTIIGFGRGR</sequence>
<evidence type="ECO:0000313" key="2">
    <source>
        <dbReference type="Proteomes" id="UP000036403"/>
    </source>
</evidence>
<comment type="caution">
    <text evidence="1">The sequence shown here is derived from an EMBL/GenBank/DDBJ whole genome shotgun (WGS) entry which is preliminary data.</text>
</comment>
<protein>
    <submittedName>
        <fullName evidence="1">Retrotransposon domain containing protein</fullName>
    </submittedName>
</protein>
<proteinExistence type="predicted"/>
<accession>A0A0J7K0R3</accession>
<dbReference type="OrthoDB" id="6752769at2759"/>
<name>A0A0J7K0R3_LASNI</name>
<reference evidence="1 2" key="1">
    <citation type="submission" date="2015-04" db="EMBL/GenBank/DDBJ databases">
        <title>Lasius niger genome sequencing.</title>
        <authorList>
            <person name="Konorov E.A."/>
            <person name="Nikitin M.A."/>
            <person name="Kirill M.V."/>
            <person name="Chang P."/>
        </authorList>
    </citation>
    <scope>NUCLEOTIDE SEQUENCE [LARGE SCALE GENOMIC DNA]</scope>
    <source>
        <tissue evidence="1">Whole</tissue>
    </source>
</reference>
<dbReference type="PaxDb" id="67767-A0A0J7K0R3"/>
<dbReference type="Proteomes" id="UP000036403">
    <property type="component" value="Unassembled WGS sequence"/>
</dbReference>
<evidence type="ECO:0000313" key="1">
    <source>
        <dbReference type="EMBL" id="KMQ83756.1"/>
    </source>
</evidence>
<organism evidence="1 2">
    <name type="scientific">Lasius niger</name>
    <name type="common">Black garden ant</name>
    <dbReference type="NCBI Taxonomy" id="67767"/>
    <lineage>
        <taxon>Eukaryota</taxon>
        <taxon>Metazoa</taxon>
        <taxon>Ecdysozoa</taxon>
        <taxon>Arthropoda</taxon>
        <taxon>Hexapoda</taxon>
        <taxon>Insecta</taxon>
        <taxon>Pterygota</taxon>
        <taxon>Neoptera</taxon>
        <taxon>Endopterygota</taxon>
        <taxon>Hymenoptera</taxon>
        <taxon>Apocrita</taxon>
        <taxon>Aculeata</taxon>
        <taxon>Formicoidea</taxon>
        <taxon>Formicidae</taxon>
        <taxon>Formicinae</taxon>
        <taxon>Lasius</taxon>
        <taxon>Lasius</taxon>
    </lineage>
</organism>
<gene>
    <name evidence="1" type="ORF">RF55_19184</name>
</gene>
<dbReference type="AlphaFoldDB" id="A0A0J7K0R3"/>